<sequence>MRRPPLLSSSEEEETTTTGVCFPIGIGSEMGSRTNHSNPDLNTAFLAAQGTSAPSSSLYPTVNPDELAENLFPETKEEDAAPPPPTIEEILVAVPGAQLHLVDPDRSLDLGAGTLSIVRLRQGDHSVAVLARLVPEKPHQRRGLFRLLSISAWTGDGAGQEPVQWPLTRDIAAVKLDPAHYFFSLHVPHSDHDDDEKDGAGENEAEAALSYGLTVAGKGQDDVLAELDRVLEEYTTYSVKQVEPAAKEKTGVMDARAVTEITPEDAAGDKKEVVEEQSAAFWTTIAPNVDDYSSSVARLIARGSGQMVRGIIWCGDITAEGMRRGEEVVKKRVGPSAKPSQVSPSTLRRMKRARRVTKMSNKVANSILSGVLKVTGFVTNTVISSKPAQKFFKLMPGEVILASLDGFGKIWDAVEVSGKNVMQTSSVVTTSVVTHRYGEQAGEATHDYLHATGNALGAAWAVFKIRKALDPKGNLKKSSMVSQAAHAVAKESIVRQKTKK</sequence>
<evidence type="ECO:0000313" key="3">
    <source>
        <dbReference type="EMBL" id="GJN08506.1"/>
    </source>
</evidence>
<organism evidence="3 4">
    <name type="scientific">Eleusine coracana subsp. coracana</name>
    <dbReference type="NCBI Taxonomy" id="191504"/>
    <lineage>
        <taxon>Eukaryota</taxon>
        <taxon>Viridiplantae</taxon>
        <taxon>Streptophyta</taxon>
        <taxon>Embryophyta</taxon>
        <taxon>Tracheophyta</taxon>
        <taxon>Spermatophyta</taxon>
        <taxon>Magnoliopsida</taxon>
        <taxon>Liliopsida</taxon>
        <taxon>Poales</taxon>
        <taxon>Poaceae</taxon>
        <taxon>PACMAD clade</taxon>
        <taxon>Chloridoideae</taxon>
        <taxon>Cynodonteae</taxon>
        <taxon>Eleusininae</taxon>
        <taxon>Eleusine</taxon>
    </lineage>
</organism>
<dbReference type="GO" id="GO:0005886">
    <property type="term" value="C:plasma membrane"/>
    <property type="evidence" value="ECO:0007669"/>
    <property type="project" value="TreeGrafter"/>
</dbReference>
<comment type="caution">
    <text evidence="3">The sequence shown here is derived from an EMBL/GenBank/DDBJ whole genome shotgun (WGS) entry which is preliminary data.</text>
</comment>
<dbReference type="EMBL" id="BQKI01000015">
    <property type="protein sequence ID" value="GJN08506.1"/>
    <property type="molecule type" value="Genomic_DNA"/>
</dbReference>
<protein>
    <recommendedName>
        <fullName evidence="2">Senescence domain-containing protein</fullName>
    </recommendedName>
</protein>
<dbReference type="PANTHER" id="PTHR21068:SF33">
    <property type="entry name" value="OS03G0241900 PROTEIN"/>
    <property type="match status" value="1"/>
</dbReference>
<dbReference type="AlphaFoldDB" id="A0AAV5DDR8"/>
<proteinExistence type="predicted"/>
<accession>A0AAV5DDR8</accession>
<dbReference type="PANTHER" id="PTHR21068">
    <property type="entry name" value="SPARTIN"/>
    <property type="match status" value="1"/>
</dbReference>
<evidence type="ECO:0000259" key="2">
    <source>
        <dbReference type="Pfam" id="PF06911"/>
    </source>
</evidence>
<evidence type="ECO:0000313" key="4">
    <source>
        <dbReference type="Proteomes" id="UP001054889"/>
    </source>
</evidence>
<dbReference type="InterPro" id="IPR045036">
    <property type="entry name" value="Spartin-like"/>
</dbReference>
<gene>
    <name evidence="3" type="primary">ga26435</name>
    <name evidence="3" type="ORF">PR202_ga26435</name>
</gene>
<keyword evidence="4" id="KW-1185">Reference proteome</keyword>
<feature type="region of interest" description="Disordered" evidence="1">
    <location>
        <begin position="332"/>
        <end position="354"/>
    </location>
</feature>
<dbReference type="InterPro" id="IPR009686">
    <property type="entry name" value="Senescence/spartin_C"/>
</dbReference>
<feature type="domain" description="Senescence" evidence="2">
    <location>
        <begin position="299"/>
        <end position="469"/>
    </location>
</feature>
<feature type="compositionally biased region" description="Polar residues" evidence="1">
    <location>
        <begin position="31"/>
        <end position="41"/>
    </location>
</feature>
<reference evidence="3" key="2">
    <citation type="submission" date="2021-12" db="EMBL/GenBank/DDBJ databases">
        <title>Resequencing data analysis of finger millet.</title>
        <authorList>
            <person name="Hatakeyama M."/>
            <person name="Aluri S."/>
            <person name="Balachadran M.T."/>
            <person name="Sivarajan S.R."/>
            <person name="Poveda L."/>
            <person name="Shimizu-Inatsugi R."/>
            <person name="Schlapbach R."/>
            <person name="Sreeman S.M."/>
            <person name="Shimizu K.K."/>
        </authorList>
    </citation>
    <scope>NUCLEOTIDE SEQUENCE</scope>
</reference>
<reference evidence="3" key="1">
    <citation type="journal article" date="2018" name="DNA Res.">
        <title>Multiple hybrid de novo genome assembly of finger millet, an orphan allotetraploid crop.</title>
        <authorList>
            <person name="Hatakeyama M."/>
            <person name="Aluri S."/>
            <person name="Balachadran M.T."/>
            <person name="Sivarajan S.R."/>
            <person name="Patrignani A."/>
            <person name="Gruter S."/>
            <person name="Poveda L."/>
            <person name="Shimizu-Inatsugi R."/>
            <person name="Baeten J."/>
            <person name="Francoijs K.J."/>
            <person name="Nataraja K.N."/>
            <person name="Reddy Y.A.N."/>
            <person name="Phadnis S."/>
            <person name="Ravikumar R.L."/>
            <person name="Schlapbach R."/>
            <person name="Sreeman S.M."/>
            <person name="Shimizu K.K."/>
        </authorList>
    </citation>
    <scope>NUCLEOTIDE SEQUENCE</scope>
</reference>
<dbReference type="Pfam" id="PF06911">
    <property type="entry name" value="Senescence"/>
    <property type="match status" value="1"/>
</dbReference>
<dbReference type="Proteomes" id="UP001054889">
    <property type="component" value="Unassembled WGS sequence"/>
</dbReference>
<evidence type="ECO:0000256" key="1">
    <source>
        <dbReference type="SAM" id="MobiDB-lite"/>
    </source>
</evidence>
<name>A0AAV5DDR8_ELECO</name>
<feature type="region of interest" description="Disordered" evidence="1">
    <location>
        <begin position="1"/>
        <end position="41"/>
    </location>
</feature>